<dbReference type="Gene3D" id="3.40.50.1110">
    <property type="entry name" value="SGNH hydrolase"/>
    <property type="match status" value="1"/>
</dbReference>
<protein>
    <recommendedName>
        <fullName evidence="3">Lipolytic enzyme, GDSL family</fullName>
    </recommendedName>
</protein>
<gene>
    <name evidence="1" type="ORF">SHM_22240</name>
</gene>
<evidence type="ECO:0000313" key="1">
    <source>
        <dbReference type="EMBL" id="BDT04578.1"/>
    </source>
</evidence>
<evidence type="ECO:0008006" key="3">
    <source>
        <dbReference type="Google" id="ProtNLM"/>
    </source>
</evidence>
<sequence>MGANDLLAVMQDTTSPFLTWKLYLDSAILNEKISLMWLLKHHVANIVVTDVPDISETPAYNNDPILETKAAAFKYFHSQWKAMIKTFKEDYPKQINDFELSSVVKQTLNDLGKRGMNIKEGASDISFYESFLKNGILQPKLNPGVTLDTVNNYFFVDTVHPTEIPSKVIGMQLAHFITNKIKQNLND</sequence>
<proteinExistence type="predicted"/>
<organism evidence="1 2">
    <name type="scientific">Spiroplasma ixodetis</name>
    <dbReference type="NCBI Taxonomy" id="2141"/>
    <lineage>
        <taxon>Bacteria</taxon>
        <taxon>Bacillati</taxon>
        <taxon>Mycoplasmatota</taxon>
        <taxon>Mollicutes</taxon>
        <taxon>Entomoplasmatales</taxon>
        <taxon>Spiroplasmataceae</taxon>
        <taxon>Spiroplasma</taxon>
    </lineage>
</organism>
<dbReference type="Proteomes" id="UP001163387">
    <property type="component" value="Chromosome"/>
</dbReference>
<evidence type="ECO:0000313" key="2">
    <source>
        <dbReference type="Proteomes" id="UP001163387"/>
    </source>
</evidence>
<name>A0ABM8BXH9_9MOLU</name>
<keyword evidence="2" id="KW-1185">Reference proteome</keyword>
<dbReference type="RefSeq" id="WP_281748317.1">
    <property type="nucleotide sequence ID" value="NZ_AP026933.1"/>
</dbReference>
<dbReference type="InterPro" id="IPR036514">
    <property type="entry name" value="SGNH_hydro_sf"/>
</dbReference>
<dbReference type="EMBL" id="AP026933">
    <property type="protein sequence ID" value="BDT04578.1"/>
    <property type="molecule type" value="Genomic_DNA"/>
</dbReference>
<reference evidence="1 2" key="1">
    <citation type="journal article" date="2022" name="Front. Microbiol.">
        <title>Male-killing mechanisms vary between Spiroplasma species.</title>
        <authorList>
            <person name="Arai H."/>
            <person name="Inoue M."/>
            <person name="Kageyama D."/>
        </authorList>
    </citation>
    <scope>NUCLEOTIDE SEQUENCE [LARGE SCALE GENOMIC DNA]</scope>
    <source>
        <strain evidence="2">sHm</strain>
    </source>
</reference>
<accession>A0ABM8BXH9</accession>